<gene>
    <name evidence="1" type="ORF">BECKMB1821G_GA0114241_10568</name>
    <name evidence="3" type="ORF">BECKMB1821H_GA0114242_10459</name>
    <name evidence="2" type="ORF">BECKMB1821I_GA0114274_102817</name>
</gene>
<dbReference type="AlphaFoldDB" id="A0A450XKW0"/>
<dbReference type="EMBL" id="CAADFO010000056">
    <property type="protein sequence ID" value="VFK29942.1"/>
    <property type="molecule type" value="Genomic_DNA"/>
</dbReference>
<evidence type="ECO:0000313" key="2">
    <source>
        <dbReference type="EMBL" id="VFK31927.1"/>
    </source>
</evidence>
<proteinExistence type="predicted"/>
<organism evidence="1">
    <name type="scientific">Candidatus Kentrum sp. MB</name>
    <dbReference type="NCBI Taxonomy" id="2138164"/>
    <lineage>
        <taxon>Bacteria</taxon>
        <taxon>Pseudomonadati</taxon>
        <taxon>Pseudomonadota</taxon>
        <taxon>Gammaproteobacteria</taxon>
        <taxon>Candidatus Kentrum</taxon>
    </lineage>
</organism>
<sequence>MGGVAISPDMMAKWKRNGALLGMEALSANDFSGCLMLESRPAKRLALSLEVSHVYVDR</sequence>
<dbReference type="EMBL" id="CAADFQ010000028">
    <property type="protein sequence ID" value="VFK31927.1"/>
    <property type="molecule type" value="Genomic_DNA"/>
</dbReference>
<name>A0A450XKW0_9GAMM</name>
<reference evidence="1" key="1">
    <citation type="submission" date="2019-02" db="EMBL/GenBank/DDBJ databases">
        <authorList>
            <person name="Gruber-Vodicka R. H."/>
            <person name="Seah K. B. B."/>
        </authorList>
    </citation>
    <scope>NUCLEOTIDE SEQUENCE</scope>
    <source>
        <strain evidence="1">BECK_BZ197</strain>
        <strain evidence="3">BECK_BZ198</strain>
        <strain evidence="2">BECK_BZ199</strain>
    </source>
</reference>
<evidence type="ECO:0000313" key="3">
    <source>
        <dbReference type="EMBL" id="VFK76177.1"/>
    </source>
</evidence>
<evidence type="ECO:0000313" key="1">
    <source>
        <dbReference type="EMBL" id="VFK29942.1"/>
    </source>
</evidence>
<protein>
    <submittedName>
        <fullName evidence="1">Uncharacterized protein</fullName>
    </submittedName>
</protein>
<dbReference type="EMBL" id="CAADGH010000045">
    <property type="protein sequence ID" value="VFK76177.1"/>
    <property type="molecule type" value="Genomic_DNA"/>
</dbReference>
<accession>A0A450XKW0</accession>